<feature type="signal peptide" evidence="17">
    <location>
        <begin position="1"/>
        <end position="23"/>
    </location>
</feature>
<dbReference type="eggNOG" id="KOG2692">
    <property type="taxonomic scope" value="Eukaryota"/>
</dbReference>
<dbReference type="Gene3D" id="3.90.1480.20">
    <property type="entry name" value="Glycosyl transferase family 29"/>
    <property type="match status" value="1"/>
</dbReference>
<keyword evidence="8" id="KW-1133">Transmembrane helix</keyword>
<dbReference type="STRING" id="7739.C3XUY4"/>
<evidence type="ECO:0000256" key="2">
    <source>
        <dbReference type="ARBA" id="ARBA00004922"/>
    </source>
</evidence>
<keyword evidence="5" id="KW-0808">Transferase</keyword>
<dbReference type="InterPro" id="IPR001675">
    <property type="entry name" value="Glyco_trans_29"/>
</dbReference>
<comment type="subcellular location">
    <subcellularLocation>
        <location evidence="1">Golgi apparatus membrane</location>
        <topology evidence="1">Single-pass type II membrane protein</topology>
    </subcellularLocation>
</comment>
<comment type="catalytic activity">
    <reaction evidence="16">
        <text>a 3-O-[N-acetyl-alpha-D-galactosaminyl]-L-threonyl-[protein] + CMP-N-acetyl-beta-neuraminate = a 3-O-[N-acetyl-alpha-neuraminosyl-(2-&gt;6)-N-acetyl-alpha-D-galactosaminyl]-L-threonyl-[protein] + CMP + H(+)</text>
        <dbReference type="Rhea" id="RHEA:81643"/>
        <dbReference type="Rhea" id="RHEA-COMP:11689"/>
        <dbReference type="Rhea" id="RHEA-COMP:19720"/>
        <dbReference type="ChEBI" id="CHEBI:15378"/>
        <dbReference type="ChEBI" id="CHEBI:57812"/>
        <dbReference type="ChEBI" id="CHEBI:60377"/>
        <dbReference type="ChEBI" id="CHEBI:87075"/>
        <dbReference type="ChEBI" id="CHEBI:231970"/>
    </reaction>
    <physiologicalReaction direction="left-to-right" evidence="16">
        <dbReference type="Rhea" id="RHEA:81644"/>
    </physiologicalReaction>
</comment>
<gene>
    <name evidence="18" type="ORF">BRAFLDRAFT_125381</name>
</gene>
<keyword evidence="12" id="KW-0325">Glycoprotein</keyword>
<comment type="similarity">
    <text evidence="3">Belongs to the glycosyltransferase 29 family.</text>
</comment>
<keyword evidence="17" id="KW-0732">Signal</keyword>
<evidence type="ECO:0000256" key="9">
    <source>
        <dbReference type="ARBA" id="ARBA00023034"/>
    </source>
</evidence>
<evidence type="ECO:0000313" key="18">
    <source>
        <dbReference type="EMBL" id="EEN68209.1"/>
    </source>
</evidence>
<evidence type="ECO:0000256" key="15">
    <source>
        <dbReference type="ARBA" id="ARBA00050664"/>
    </source>
</evidence>
<evidence type="ECO:0000256" key="16">
    <source>
        <dbReference type="ARBA" id="ARBA00052285"/>
    </source>
</evidence>
<evidence type="ECO:0000256" key="1">
    <source>
        <dbReference type="ARBA" id="ARBA00004323"/>
    </source>
</evidence>
<dbReference type="GO" id="GO:0000139">
    <property type="term" value="C:Golgi membrane"/>
    <property type="evidence" value="ECO:0007669"/>
    <property type="project" value="UniProtKB-SubCell"/>
</dbReference>
<keyword evidence="11" id="KW-1015">Disulfide bond</keyword>
<organism>
    <name type="scientific">Branchiostoma floridae</name>
    <name type="common">Florida lancelet</name>
    <name type="synonym">Amphioxus</name>
    <dbReference type="NCBI Taxonomy" id="7739"/>
    <lineage>
        <taxon>Eukaryota</taxon>
        <taxon>Metazoa</taxon>
        <taxon>Chordata</taxon>
        <taxon>Cephalochordata</taxon>
        <taxon>Leptocardii</taxon>
        <taxon>Amphioxiformes</taxon>
        <taxon>Branchiostomatidae</taxon>
        <taxon>Branchiostoma</taxon>
    </lineage>
</organism>
<evidence type="ECO:0000256" key="6">
    <source>
        <dbReference type="ARBA" id="ARBA00022692"/>
    </source>
</evidence>
<evidence type="ECO:0000256" key="11">
    <source>
        <dbReference type="ARBA" id="ARBA00023157"/>
    </source>
</evidence>
<evidence type="ECO:0000256" key="13">
    <source>
        <dbReference type="ARBA" id="ARBA00036348"/>
    </source>
</evidence>
<dbReference type="Pfam" id="PF00777">
    <property type="entry name" value="Glyco_transf_29"/>
    <property type="match status" value="1"/>
</dbReference>
<keyword evidence="7" id="KW-0735">Signal-anchor</keyword>
<evidence type="ECO:0000256" key="10">
    <source>
        <dbReference type="ARBA" id="ARBA00023136"/>
    </source>
</evidence>
<name>C3XUY4_BRAFL</name>
<keyword evidence="9" id="KW-0333">Golgi apparatus</keyword>
<dbReference type="EMBL" id="GG666467">
    <property type="protein sequence ID" value="EEN68209.1"/>
    <property type="molecule type" value="Genomic_DNA"/>
</dbReference>
<evidence type="ECO:0000256" key="14">
    <source>
        <dbReference type="ARBA" id="ARBA00039109"/>
    </source>
</evidence>
<sequence length="211" mass="24350">MGRCKPLFLLCLLLTLGFVLLSGSYLSKRLVELDVISYWKTRTYENLTSSKDEVKDNALSTTNPRAPKTVAIITQRKQLIPELNNNKTYLNDSLKCPSAIRKHPEKVPEFIPDIPVLMWNDHINPEEYVRLQQFKQSYGWKDMSYEDIENCLRHFNTSAHRYMFPGWTPDHTSCIRCAVVGNGGILKGSGKGKEIDEHDFVWSRNLFELPN</sequence>
<keyword evidence="10" id="KW-0472">Membrane</keyword>
<dbReference type="AlphaFoldDB" id="C3XUY4"/>
<comment type="catalytic activity">
    <reaction evidence="15">
        <text>a 3-O-[N-acetyl-alpha-neuraminyl-(2-&gt;3)-beta-D-galactosyl-(1-&gt;3)-N-acetyl-alpha-D-galactosaminyl]-L-threonyl-[protein] + CMP-N-acetyl-beta-neuraminate = a 3-O-{alpha-Neu5Ac-(2-&gt;3)-beta-D-Gal-(1-&gt;3)-[alpha-Neu5Ac-(2-&gt;6)]-alpha-D-GalNAc}-L-threonyl-[protein] + CMP + H(+)</text>
        <dbReference type="Rhea" id="RHEA:81659"/>
        <dbReference type="Rhea" id="RHEA-COMP:14417"/>
        <dbReference type="Rhea" id="RHEA-COMP:16763"/>
        <dbReference type="ChEBI" id="CHEBI:15378"/>
        <dbReference type="ChEBI" id="CHEBI:57812"/>
        <dbReference type="ChEBI" id="CHEBI:60377"/>
        <dbReference type="ChEBI" id="CHEBI:139598"/>
        <dbReference type="ChEBI" id="CHEBI:156398"/>
    </reaction>
    <physiologicalReaction direction="left-to-right" evidence="15">
        <dbReference type="Rhea" id="RHEA:81660"/>
    </physiologicalReaction>
</comment>
<keyword evidence="6" id="KW-0812">Transmembrane</keyword>
<keyword evidence="4" id="KW-0328">Glycosyltransferase</keyword>
<dbReference type="GO" id="GO:0001665">
    <property type="term" value="F:alpha-N-acetylgalactosaminide alpha-2,6-sialyltransferase activity"/>
    <property type="evidence" value="ECO:0007669"/>
    <property type="project" value="UniProtKB-EC"/>
</dbReference>
<evidence type="ECO:0000256" key="8">
    <source>
        <dbReference type="ARBA" id="ARBA00022989"/>
    </source>
</evidence>
<dbReference type="InterPro" id="IPR038578">
    <property type="entry name" value="GT29-like_sf"/>
</dbReference>
<feature type="chain" id="PRO_5002933092" description="alpha-N-acetylgalactosaminide alpha-2,6-sialyltransferase" evidence="17">
    <location>
        <begin position="24"/>
        <end position="211"/>
    </location>
</feature>
<dbReference type="PANTHER" id="PTHR45941">
    <property type="entry name" value="ALPHA-N-ACETYLGALACTOSAMINIDE ALPHA-2,6-SIALYLTRANSFERASE 2-LIKE-RELATED"/>
    <property type="match status" value="1"/>
</dbReference>
<accession>C3XUY4</accession>
<proteinExistence type="inferred from homology"/>
<evidence type="ECO:0000256" key="4">
    <source>
        <dbReference type="ARBA" id="ARBA00022676"/>
    </source>
</evidence>
<comment type="pathway">
    <text evidence="2">Protein modification; protein glycosylation.</text>
</comment>
<comment type="catalytic activity">
    <reaction evidence="13">
        <text>a beta-D-galactosyl-(1-&gt;3)-N-acetyl-alpha-D-galactosaminyl derivative + CMP-N-acetyl-beta-neuraminate = a beta-D-galactosyl-(1-&gt;3)-[N-acetyl-alpha-neuraminyl-(2-&gt;6)]-N-acetyl-alpha-D-galactosaminyl derivative + CMP + H(+)</text>
        <dbReference type="Rhea" id="RHEA:11136"/>
        <dbReference type="ChEBI" id="CHEBI:15378"/>
        <dbReference type="ChEBI" id="CHEBI:57812"/>
        <dbReference type="ChEBI" id="CHEBI:60377"/>
        <dbReference type="ChEBI" id="CHEBI:133470"/>
        <dbReference type="ChEBI" id="CHEBI:140764"/>
        <dbReference type="EC" id="2.4.3.3"/>
    </reaction>
    <physiologicalReaction direction="left-to-right" evidence="13">
        <dbReference type="Rhea" id="RHEA:11137"/>
    </physiologicalReaction>
</comment>
<dbReference type="InParanoid" id="C3XUY4"/>
<evidence type="ECO:0000256" key="7">
    <source>
        <dbReference type="ARBA" id="ARBA00022968"/>
    </source>
</evidence>
<evidence type="ECO:0000256" key="12">
    <source>
        <dbReference type="ARBA" id="ARBA00023180"/>
    </source>
</evidence>
<reference evidence="18" key="1">
    <citation type="journal article" date="2008" name="Nature">
        <title>The amphioxus genome and the evolution of the chordate karyotype.</title>
        <authorList>
            <consortium name="US DOE Joint Genome Institute (JGI-PGF)"/>
            <person name="Putnam N.H."/>
            <person name="Butts T."/>
            <person name="Ferrier D.E.K."/>
            <person name="Furlong R.F."/>
            <person name="Hellsten U."/>
            <person name="Kawashima T."/>
            <person name="Robinson-Rechavi M."/>
            <person name="Shoguchi E."/>
            <person name="Terry A."/>
            <person name="Yu J.-K."/>
            <person name="Benito-Gutierrez E.L."/>
            <person name="Dubchak I."/>
            <person name="Garcia-Fernandez J."/>
            <person name="Gibson-Brown J.J."/>
            <person name="Grigoriev I.V."/>
            <person name="Horton A.C."/>
            <person name="de Jong P.J."/>
            <person name="Jurka J."/>
            <person name="Kapitonov V.V."/>
            <person name="Kohara Y."/>
            <person name="Kuroki Y."/>
            <person name="Lindquist E."/>
            <person name="Lucas S."/>
            <person name="Osoegawa K."/>
            <person name="Pennacchio L.A."/>
            <person name="Salamov A.A."/>
            <person name="Satou Y."/>
            <person name="Sauka-Spengler T."/>
            <person name="Schmutz J."/>
            <person name="Shin-I T."/>
            <person name="Toyoda A."/>
            <person name="Bronner-Fraser M."/>
            <person name="Fujiyama A."/>
            <person name="Holland L.Z."/>
            <person name="Holland P.W.H."/>
            <person name="Satoh N."/>
            <person name="Rokhsar D.S."/>
        </authorList>
    </citation>
    <scope>NUCLEOTIDE SEQUENCE [LARGE SCALE GENOMIC DNA]</scope>
    <source>
        <strain evidence="18">S238N-H82</strain>
        <tissue evidence="18">Testes</tissue>
    </source>
</reference>
<evidence type="ECO:0000256" key="3">
    <source>
        <dbReference type="ARBA" id="ARBA00006003"/>
    </source>
</evidence>
<dbReference type="PANTHER" id="PTHR45941:SF2">
    <property type="entry name" value="ALPHA-N-ACETYLGALACTOSAMINIDE ALPHA-2,6-SIALYLTRANSFERASE 2-LIKE"/>
    <property type="match status" value="1"/>
</dbReference>
<dbReference type="EC" id="2.4.3.3" evidence="14"/>
<evidence type="ECO:0000256" key="5">
    <source>
        <dbReference type="ARBA" id="ARBA00022679"/>
    </source>
</evidence>
<protein>
    <recommendedName>
        <fullName evidence="14">alpha-N-acetylgalactosaminide alpha-2,6-sialyltransferase</fullName>
        <ecNumber evidence="14">2.4.3.3</ecNumber>
    </recommendedName>
</protein>
<evidence type="ECO:0000256" key="17">
    <source>
        <dbReference type="SAM" id="SignalP"/>
    </source>
</evidence>